<dbReference type="PROSITE" id="PS50106">
    <property type="entry name" value="PDZ"/>
    <property type="match status" value="1"/>
</dbReference>
<keyword evidence="2" id="KW-0963">Cytoplasm</keyword>
<dbReference type="EMBL" id="JAFHDT010000007">
    <property type="protein sequence ID" value="KAI7807830.1"/>
    <property type="molecule type" value="Genomic_DNA"/>
</dbReference>
<evidence type="ECO:0000256" key="2">
    <source>
        <dbReference type="ARBA" id="ARBA00022490"/>
    </source>
</evidence>
<dbReference type="Gene3D" id="2.30.42.10">
    <property type="match status" value="1"/>
</dbReference>
<dbReference type="InterPro" id="IPR036034">
    <property type="entry name" value="PDZ_sf"/>
</dbReference>
<dbReference type="GO" id="GO:0005737">
    <property type="term" value="C:cytoplasm"/>
    <property type="evidence" value="ECO:0007669"/>
    <property type="project" value="UniProtKB-SubCell"/>
</dbReference>
<evidence type="ECO:0000313" key="5">
    <source>
        <dbReference type="Proteomes" id="UP001059041"/>
    </source>
</evidence>
<evidence type="ECO:0000313" key="4">
    <source>
        <dbReference type="EMBL" id="KAI7807830.1"/>
    </source>
</evidence>
<gene>
    <name evidence="4" type="ORF">IRJ41_011160</name>
</gene>
<organism evidence="4 5">
    <name type="scientific">Triplophysa rosa</name>
    <name type="common">Cave loach</name>
    <dbReference type="NCBI Taxonomy" id="992332"/>
    <lineage>
        <taxon>Eukaryota</taxon>
        <taxon>Metazoa</taxon>
        <taxon>Chordata</taxon>
        <taxon>Craniata</taxon>
        <taxon>Vertebrata</taxon>
        <taxon>Euteleostomi</taxon>
        <taxon>Actinopterygii</taxon>
        <taxon>Neopterygii</taxon>
        <taxon>Teleostei</taxon>
        <taxon>Ostariophysi</taxon>
        <taxon>Cypriniformes</taxon>
        <taxon>Nemacheilidae</taxon>
        <taxon>Triplophysa</taxon>
    </lineage>
</organism>
<protein>
    <submittedName>
        <fullName evidence="4">Cytohesin-interacting protein</fullName>
    </submittedName>
</protein>
<dbReference type="PANTHER" id="PTHR15963">
    <property type="entry name" value="GENERAL RECEPTOR FOR PHOSPHOINOSITIDES 1-ASSOCIATED SCAFFOLD PROTEIN-RELATED"/>
    <property type="match status" value="1"/>
</dbReference>
<comment type="subcellular location">
    <subcellularLocation>
        <location evidence="1">Cytoplasm</location>
    </subcellularLocation>
</comment>
<dbReference type="Pfam" id="PF00595">
    <property type="entry name" value="PDZ"/>
    <property type="match status" value="1"/>
</dbReference>
<evidence type="ECO:0000259" key="3">
    <source>
        <dbReference type="PROSITE" id="PS50106"/>
    </source>
</evidence>
<accession>A0A9W7WT92</accession>
<reference evidence="4" key="1">
    <citation type="submission" date="2021-02" db="EMBL/GenBank/DDBJ databases">
        <title>Comparative genomics reveals that relaxation of natural selection precedes convergent phenotypic evolution of cavefish.</title>
        <authorList>
            <person name="Peng Z."/>
        </authorList>
    </citation>
    <scope>NUCLEOTIDE SEQUENCE</scope>
    <source>
        <tissue evidence="4">Muscle</tissue>
    </source>
</reference>
<dbReference type="SMART" id="SM00228">
    <property type="entry name" value="PDZ"/>
    <property type="match status" value="1"/>
</dbReference>
<proteinExistence type="predicted"/>
<dbReference type="SUPFAM" id="SSF50156">
    <property type="entry name" value="PDZ domain-like"/>
    <property type="match status" value="1"/>
</dbReference>
<keyword evidence="5" id="KW-1185">Reference proteome</keyword>
<dbReference type="AlphaFoldDB" id="A0A9W7WT92"/>
<comment type="caution">
    <text evidence="4">The sequence shown here is derived from an EMBL/GenBank/DDBJ whole genome shotgun (WGS) entry which is preliminary data.</text>
</comment>
<name>A0A9W7WT92_TRIRA</name>
<evidence type="ECO:0000256" key="1">
    <source>
        <dbReference type="ARBA" id="ARBA00004496"/>
    </source>
</evidence>
<dbReference type="Proteomes" id="UP001059041">
    <property type="component" value="Linkage Group LG7"/>
</dbReference>
<dbReference type="InterPro" id="IPR001478">
    <property type="entry name" value="PDZ"/>
</dbReference>
<sequence>MSVHSLKMTTVQYIRKLLGKSSCATNNLLNTGHKTQKSTSDYKLTKNTERHKQNVVKPQDKTAEQCIRRDVILRREENETFGFDIQTSSSERTEQDLSSCVCWVKENSPAMDAGLTTGDVIITVNSVYITGFTHQEINDLMQKSTMLKMEMIRDATVKQRQLLGKLYLLQRELTEKCKELQTIITQDVRLSRGMC</sequence>
<dbReference type="PANTHER" id="PTHR15963:SF1">
    <property type="entry name" value="CYTOHESIN-INTERACTING PROTEIN"/>
    <property type="match status" value="1"/>
</dbReference>
<feature type="domain" description="PDZ" evidence="3">
    <location>
        <begin position="70"/>
        <end position="144"/>
    </location>
</feature>
<dbReference type="InterPro" id="IPR052122">
    <property type="entry name" value="Intracell_Traff_Signaling_Reg"/>
</dbReference>